<evidence type="ECO:0008006" key="4">
    <source>
        <dbReference type="Google" id="ProtNLM"/>
    </source>
</evidence>
<evidence type="ECO:0000313" key="3">
    <source>
        <dbReference type="Proteomes" id="UP000619041"/>
    </source>
</evidence>
<organism evidence="2 3">
    <name type="scientific">Tsuneonella deserti</name>
    <dbReference type="NCBI Taxonomy" id="2035528"/>
    <lineage>
        <taxon>Bacteria</taxon>
        <taxon>Pseudomonadati</taxon>
        <taxon>Pseudomonadota</taxon>
        <taxon>Alphaproteobacteria</taxon>
        <taxon>Sphingomonadales</taxon>
        <taxon>Erythrobacteraceae</taxon>
        <taxon>Tsuneonella</taxon>
    </lineage>
</organism>
<keyword evidence="1" id="KW-1133">Transmembrane helix</keyword>
<dbReference type="RefSeq" id="WP_188644461.1">
    <property type="nucleotide sequence ID" value="NZ_BMKL01000001.1"/>
</dbReference>
<dbReference type="Gene3D" id="2.40.70.10">
    <property type="entry name" value="Acid Proteases"/>
    <property type="match status" value="1"/>
</dbReference>
<dbReference type="Proteomes" id="UP000619041">
    <property type="component" value="Unassembled WGS sequence"/>
</dbReference>
<name>A0ABQ1S7U2_9SPHN</name>
<keyword evidence="1" id="KW-0472">Membrane</keyword>
<dbReference type="InterPro" id="IPR034122">
    <property type="entry name" value="Retropepsin-like_bacterial"/>
</dbReference>
<sequence>MDVQTTWQAASEIIREIPRSGLLVATVLAVLGSMLGTVVARRYSRVGRTLATTCTVALAAILVVVMLQVSRFDPRLDIAVPELGLPQQTVSGGETRVPLAPDGHFWIQATVNGTAAAFLVDTGATLTAVSVPLADEAGLEPRTGGVPVRISTANGVVSADLTTIDALRFGNVKAGGLDAVIAPNIGRTNVIGMNLLSRLASWRVEGNTLILVPHNPQPAA</sequence>
<keyword evidence="3" id="KW-1185">Reference proteome</keyword>
<evidence type="ECO:0000256" key="1">
    <source>
        <dbReference type="SAM" id="Phobius"/>
    </source>
</evidence>
<dbReference type="PROSITE" id="PS00141">
    <property type="entry name" value="ASP_PROTEASE"/>
    <property type="match status" value="1"/>
</dbReference>
<keyword evidence="1" id="KW-0812">Transmembrane</keyword>
<dbReference type="InterPro" id="IPR021109">
    <property type="entry name" value="Peptidase_aspartic_dom_sf"/>
</dbReference>
<comment type="caution">
    <text evidence="2">The sequence shown here is derived from an EMBL/GenBank/DDBJ whole genome shotgun (WGS) entry which is preliminary data.</text>
</comment>
<dbReference type="SUPFAM" id="SSF50630">
    <property type="entry name" value="Acid proteases"/>
    <property type="match status" value="1"/>
</dbReference>
<dbReference type="CDD" id="cd05483">
    <property type="entry name" value="retropepsin_like_bacteria"/>
    <property type="match status" value="1"/>
</dbReference>
<evidence type="ECO:0000313" key="2">
    <source>
        <dbReference type="EMBL" id="GGD95147.1"/>
    </source>
</evidence>
<feature type="transmembrane region" description="Helical" evidence="1">
    <location>
        <begin position="46"/>
        <end position="67"/>
    </location>
</feature>
<feature type="transmembrane region" description="Helical" evidence="1">
    <location>
        <begin position="21"/>
        <end position="40"/>
    </location>
</feature>
<dbReference type="EMBL" id="BMKL01000001">
    <property type="protein sequence ID" value="GGD95147.1"/>
    <property type="molecule type" value="Genomic_DNA"/>
</dbReference>
<proteinExistence type="predicted"/>
<gene>
    <name evidence="2" type="ORF">GCM10011515_13710</name>
</gene>
<dbReference type="InterPro" id="IPR011969">
    <property type="entry name" value="Clan_AA_Asp_peptidase_C"/>
</dbReference>
<reference evidence="3" key="1">
    <citation type="journal article" date="2019" name="Int. J. Syst. Evol. Microbiol.">
        <title>The Global Catalogue of Microorganisms (GCM) 10K type strain sequencing project: providing services to taxonomists for standard genome sequencing and annotation.</title>
        <authorList>
            <consortium name="The Broad Institute Genomics Platform"/>
            <consortium name="The Broad Institute Genome Sequencing Center for Infectious Disease"/>
            <person name="Wu L."/>
            <person name="Ma J."/>
        </authorList>
    </citation>
    <scope>NUCLEOTIDE SEQUENCE [LARGE SCALE GENOMIC DNA]</scope>
    <source>
        <strain evidence="3">CGMCC 1.15959</strain>
    </source>
</reference>
<protein>
    <recommendedName>
        <fullName evidence="4">TIGR02281 family clan AA aspartic protease</fullName>
    </recommendedName>
</protein>
<dbReference type="InterPro" id="IPR001969">
    <property type="entry name" value="Aspartic_peptidase_AS"/>
</dbReference>
<accession>A0ABQ1S7U2</accession>
<dbReference type="NCBIfam" id="TIGR02281">
    <property type="entry name" value="clan_AA_DTGA"/>
    <property type="match status" value="1"/>
</dbReference>
<dbReference type="Pfam" id="PF13975">
    <property type="entry name" value="gag-asp_proteas"/>
    <property type="match status" value="1"/>
</dbReference>